<dbReference type="EMBL" id="JAUOPU010000018">
    <property type="protein sequence ID" value="MDO6544041.1"/>
    <property type="molecule type" value="Genomic_DNA"/>
</dbReference>
<dbReference type="Pfam" id="PF00126">
    <property type="entry name" value="HTH_1"/>
    <property type="match status" value="1"/>
</dbReference>
<keyword evidence="2" id="KW-0805">Transcription regulation</keyword>
<dbReference type="AlphaFoldDB" id="A0AAW7Y5Y8"/>
<dbReference type="GO" id="GO:0000976">
    <property type="term" value="F:transcription cis-regulatory region binding"/>
    <property type="evidence" value="ECO:0007669"/>
    <property type="project" value="TreeGrafter"/>
</dbReference>
<organism evidence="6 7">
    <name type="scientific">Photobacterium sanguinicancri</name>
    <dbReference type="NCBI Taxonomy" id="875932"/>
    <lineage>
        <taxon>Bacteria</taxon>
        <taxon>Pseudomonadati</taxon>
        <taxon>Pseudomonadota</taxon>
        <taxon>Gammaproteobacteria</taxon>
        <taxon>Vibrionales</taxon>
        <taxon>Vibrionaceae</taxon>
        <taxon>Photobacterium</taxon>
    </lineage>
</organism>
<evidence type="ECO:0000256" key="1">
    <source>
        <dbReference type="ARBA" id="ARBA00009437"/>
    </source>
</evidence>
<dbReference type="CDD" id="cd05466">
    <property type="entry name" value="PBP2_LTTR_substrate"/>
    <property type="match status" value="1"/>
</dbReference>
<dbReference type="InterPro" id="IPR036388">
    <property type="entry name" value="WH-like_DNA-bd_sf"/>
</dbReference>
<evidence type="ECO:0000259" key="5">
    <source>
        <dbReference type="PROSITE" id="PS50931"/>
    </source>
</evidence>
<dbReference type="SUPFAM" id="SSF46785">
    <property type="entry name" value="Winged helix' DNA-binding domain"/>
    <property type="match status" value="1"/>
</dbReference>
<evidence type="ECO:0000313" key="6">
    <source>
        <dbReference type="EMBL" id="MDO6544041.1"/>
    </source>
</evidence>
<dbReference type="Gene3D" id="1.10.10.10">
    <property type="entry name" value="Winged helix-like DNA-binding domain superfamily/Winged helix DNA-binding domain"/>
    <property type="match status" value="1"/>
</dbReference>
<dbReference type="InterPro" id="IPR005119">
    <property type="entry name" value="LysR_subst-bd"/>
</dbReference>
<comment type="caution">
    <text evidence="6">The sequence shown here is derived from an EMBL/GenBank/DDBJ whole genome shotgun (WGS) entry which is preliminary data.</text>
</comment>
<protein>
    <submittedName>
        <fullName evidence="6">LysR family transcriptional regulator</fullName>
    </submittedName>
</protein>
<proteinExistence type="inferred from homology"/>
<dbReference type="PROSITE" id="PS50931">
    <property type="entry name" value="HTH_LYSR"/>
    <property type="match status" value="1"/>
</dbReference>
<dbReference type="Proteomes" id="UP001170624">
    <property type="component" value="Unassembled WGS sequence"/>
</dbReference>
<dbReference type="Pfam" id="PF03466">
    <property type="entry name" value="LysR_substrate"/>
    <property type="match status" value="1"/>
</dbReference>
<evidence type="ECO:0000313" key="7">
    <source>
        <dbReference type="Proteomes" id="UP001170624"/>
    </source>
</evidence>
<evidence type="ECO:0000256" key="3">
    <source>
        <dbReference type="ARBA" id="ARBA00023125"/>
    </source>
</evidence>
<dbReference type="InterPro" id="IPR036390">
    <property type="entry name" value="WH_DNA-bd_sf"/>
</dbReference>
<evidence type="ECO:0000256" key="2">
    <source>
        <dbReference type="ARBA" id="ARBA00023015"/>
    </source>
</evidence>
<keyword evidence="4" id="KW-0804">Transcription</keyword>
<dbReference type="PANTHER" id="PTHR30126">
    <property type="entry name" value="HTH-TYPE TRANSCRIPTIONAL REGULATOR"/>
    <property type="match status" value="1"/>
</dbReference>
<dbReference type="InterPro" id="IPR000847">
    <property type="entry name" value="LysR_HTH_N"/>
</dbReference>
<dbReference type="Gene3D" id="3.40.190.290">
    <property type="match status" value="1"/>
</dbReference>
<dbReference type="FunFam" id="1.10.10.10:FF:000001">
    <property type="entry name" value="LysR family transcriptional regulator"/>
    <property type="match status" value="1"/>
</dbReference>
<dbReference type="SUPFAM" id="SSF53850">
    <property type="entry name" value="Periplasmic binding protein-like II"/>
    <property type="match status" value="1"/>
</dbReference>
<dbReference type="GO" id="GO:0003700">
    <property type="term" value="F:DNA-binding transcription factor activity"/>
    <property type="evidence" value="ECO:0007669"/>
    <property type="project" value="InterPro"/>
</dbReference>
<evidence type="ECO:0000256" key="4">
    <source>
        <dbReference type="ARBA" id="ARBA00023163"/>
    </source>
</evidence>
<feature type="domain" description="HTH lysR-type" evidence="5">
    <location>
        <begin position="1"/>
        <end position="59"/>
    </location>
</feature>
<dbReference type="RefSeq" id="WP_303500485.1">
    <property type="nucleotide sequence ID" value="NZ_JAUOPU010000018.1"/>
</dbReference>
<keyword evidence="3" id="KW-0238">DNA-binding</keyword>
<reference evidence="6" key="1">
    <citation type="submission" date="2023-07" db="EMBL/GenBank/DDBJ databases">
        <title>Genome content predicts the carbon catabolic preferences of heterotrophic bacteria.</title>
        <authorList>
            <person name="Gralka M."/>
        </authorList>
    </citation>
    <scope>NUCLEOTIDE SEQUENCE</scope>
    <source>
        <strain evidence="6">G2M05</strain>
    </source>
</reference>
<sequence length="290" mass="32320">MYSFEQLKIFVTVCESGSFSAAARKLKRAQSGVSQSVANLEVAINQKLFTRDKNVPRLTSNGQALLPIAKSILSQQQHFDQKIESLDNAIENELVIAIDECLVTPNVLDVLSLMAEQFPITHFEVITASTYDAEELVRTNKAHVGIIFADGELREDMDFFTLGQTRFLNVTALTHPLANLAVVRDSDLKMHRQIVHRNATQKELWFSYGISAKFWYANDHNMLAKLACQGIGWALIPDEIALPLIAQGKLVALPVAHEKDGWLTTTGCLVSRCHSSGPVLERLLEELQFT</sequence>
<dbReference type="PANTHER" id="PTHR30126:SF91">
    <property type="entry name" value="LYSR FAMILY TRANSCRIPTIONAL REGULATOR"/>
    <property type="match status" value="1"/>
</dbReference>
<gene>
    <name evidence="6" type="ORF">Q4568_15965</name>
</gene>
<dbReference type="PRINTS" id="PR00039">
    <property type="entry name" value="HTHLYSR"/>
</dbReference>
<comment type="similarity">
    <text evidence="1">Belongs to the LysR transcriptional regulatory family.</text>
</comment>
<accession>A0AAW7Y5Y8</accession>
<name>A0AAW7Y5Y8_9GAMM</name>